<dbReference type="EMBL" id="PKQI01000003">
    <property type="protein sequence ID" value="NNV22641.1"/>
    <property type="molecule type" value="Genomic_DNA"/>
</dbReference>
<gene>
    <name evidence="1" type="ORF">EHE22_19715</name>
</gene>
<dbReference type="NCBIfam" id="TIGR01634">
    <property type="entry name" value="tail_P2_I"/>
    <property type="match status" value="1"/>
</dbReference>
<proteinExistence type="predicted"/>
<reference evidence="1 2" key="1">
    <citation type="submission" date="2018-11" db="EMBL/GenBank/DDBJ databases">
        <title>Genome sequencing and analysis.</title>
        <authorList>
            <person name="Huang Y.-T."/>
        </authorList>
    </citation>
    <scope>NUCLEOTIDE SEQUENCE [LARGE SCALE GENOMIC DNA]</scope>
    <source>
        <strain evidence="1 2">SHIN</strain>
    </source>
</reference>
<evidence type="ECO:0000313" key="1">
    <source>
        <dbReference type="EMBL" id="NNV22641.1"/>
    </source>
</evidence>
<evidence type="ECO:0000313" key="2">
    <source>
        <dbReference type="Proteomes" id="UP000526233"/>
    </source>
</evidence>
<accession>A0A7Y3T7R8</accession>
<dbReference type="InterPro" id="IPR006521">
    <property type="entry name" value="Tail_protein_I"/>
</dbReference>
<dbReference type="RefSeq" id="WP_171380160.1">
    <property type="nucleotide sequence ID" value="NZ_PKQI01000003.1"/>
</dbReference>
<comment type="caution">
    <text evidence="1">The sequence shown here is derived from an EMBL/GenBank/DDBJ whole genome shotgun (WGS) entry which is preliminary data.</text>
</comment>
<dbReference type="AlphaFoldDB" id="A0A7Y3T7R8"/>
<dbReference type="Pfam" id="PF09684">
    <property type="entry name" value="Tail_P2_I"/>
    <property type="match status" value="1"/>
</dbReference>
<name>A0A7Y3T7R8_9HYPH</name>
<dbReference type="Proteomes" id="UP000526233">
    <property type="component" value="Unassembled WGS sequence"/>
</dbReference>
<protein>
    <submittedName>
        <fullName evidence="1">Phage tail protein I</fullName>
    </submittedName>
</protein>
<organism evidence="1 2">
    <name type="scientific">Brucella pseudogrignonensis</name>
    <dbReference type="NCBI Taxonomy" id="419475"/>
    <lineage>
        <taxon>Bacteria</taxon>
        <taxon>Pseudomonadati</taxon>
        <taxon>Pseudomonadota</taxon>
        <taxon>Alphaproteobacteria</taxon>
        <taxon>Hyphomicrobiales</taxon>
        <taxon>Brucellaceae</taxon>
        <taxon>Brucella/Ochrobactrum group</taxon>
        <taxon>Brucella</taxon>
    </lineage>
</organism>
<sequence>MSDPFIPLELVPPGVNDRRSRDFVNALSAVLADFHPSALMIQDAWTVPASLLPIMVVEAGLSEFVSANMREDLLRSLIAHAPEIHARTGTVRGVKLALEAIGISARWTQWWQEEPKAHHNTHKIVLFLSDTVINGHAPLDLANQRAAARVINATKRWSQDIAIQYGLRGLSSIYAGAASRRGRTVRINAPQLGSDSFIIPSYAGTGARAVREIRINALSTSGV</sequence>